<dbReference type="PANTHER" id="PTHR42929">
    <property type="entry name" value="INNER MEMBRANE ABC TRANSPORTER PERMEASE PROTEIN YDCU-RELATED-RELATED"/>
    <property type="match status" value="1"/>
</dbReference>
<evidence type="ECO:0000256" key="4">
    <source>
        <dbReference type="ARBA" id="ARBA00022475"/>
    </source>
</evidence>
<reference evidence="10 13" key="3">
    <citation type="submission" date="2016-10" db="EMBL/GenBank/DDBJ databases">
        <title>Genome sequence of Nocardia seriolae strain EM150506, isolated from Anguila japonica.</title>
        <authorList>
            <person name="Han H.-J."/>
        </authorList>
    </citation>
    <scope>NUCLEOTIDE SEQUENCE [LARGE SCALE GENOMIC DNA]</scope>
    <source>
        <strain evidence="10 13">EM150506</strain>
    </source>
</reference>
<comment type="similarity">
    <text evidence="2">Belongs to the binding-protein-dependent transport system permease family. CysTW subfamily.</text>
</comment>
<evidence type="ECO:0000256" key="3">
    <source>
        <dbReference type="ARBA" id="ARBA00022448"/>
    </source>
</evidence>
<keyword evidence="4" id="KW-1003">Cell membrane</keyword>
<dbReference type="KEGG" id="nsr:NS506_03775"/>
<evidence type="ECO:0000313" key="12">
    <source>
        <dbReference type="Proteomes" id="UP000037179"/>
    </source>
</evidence>
<evidence type="ECO:0000256" key="7">
    <source>
        <dbReference type="ARBA" id="ARBA00023136"/>
    </source>
</evidence>
<feature type="domain" description="ABC transmembrane type-1" evidence="9">
    <location>
        <begin position="80"/>
        <end position="286"/>
    </location>
</feature>
<dbReference type="GO" id="GO:0005886">
    <property type="term" value="C:plasma membrane"/>
    <property type="evidence" value="ECO:0007669"/>
    <property type="project" value="UniProtKB-SubCell"/>
</dbReference>
<keyword evidence="5 8" id="KW-0812">Transmembrane</keyword>
<dbReference type="GeneID" id="93376168"/>
<feature type="transmembrane region" description="Helical" evidence="8">
    <location>
        <begin position="84"/>
        <end position="103"/>
    </location>
</feature>
<comment type="subcellular location">
    <subcellularLocation>
        <location evidence="1 8">Cell membrane</location>
        <topology evidence="1 8">Multi-pass membrane protein</topology>
    </subcellularLocation>
</comment>
<keyword evidence="3 8" id="KW-0813">Transport</keyword>
<evidence type="ECO:0000256" key="5">
    <source>
        <dbReference type="ARBA" id="ARBA00022692"/>
    </source>
</evidence>
<evidence type="ECO:0000256" key="8">
    <source>
        <dbReference type="RuleBase" id="RU363032"/>
    </source>
</evidence>
<dbReference type="EMBL" id="BBYQ01000153">
    <property type="protein sequence ID" value="GAP32356.1"/>
    <property type="molecule type" value="Genomic_DNA"/>
</dbReference>
<keyword evidence="12" id="KW-1185">Reference proteome</keyword>
<dbReference type="CDD" id="cd06261">
    <property type="entry name" value="TM_PBP2"/>
    <property type="match status" value="1"/>
</dbReference>
<feature type="transmembrane region" description="Helical" evidence="8">
    <location>
        <begin position="162"/>
        <end position="185"/>
    </location>
</feature>
<evidence type="ECO:0000313" key="13">
    <source>
        <dbReference type="Proteomes" id="UP000180166"/>
    </source>
</evidence>
<reference evidence="11 12" key="2">
    <citation type="journal article" date="2016" name="Genome Announc.">
        <title>Draft Genome Sequence of Erythromycin- and Oxytetracycline-Sensitive Nocardia seriolae Strain U-1 (NBRC 110359).</title>
        <authorList>
            <person name="Imajoh M."/>
            <person name="Sukeda M."/>
            <person name="Shimizu M."/>
            <person name="Yamane J."/>
            <person name="Ohnishi K."/>
            <person name="Oshima S."/>
        </authorList>
    </citation>
    <scope>NUCLEOTIDE SEQUENCE [LARGE SCALE GENOMIC DNA]</scope>
    <source>
        <strain evidence="11 12">U-1</strain>
    </source>
</reference>
<accession>A0A0B8NDH5</accession>
<feature type="transmembrane region" description="Helical" evidence="8">
    <location>
        <begin position="23"/>
        <end position="50"/>
    </location>
</feature>
<sequence>MAVVTTAVAPLTEPGRKSGRTPYLLLAPGVLCLLVLFAIPVVQLAAAAMYDRGGSIESGYTQTLSLDNFGYAWQLYHPQIIRSLVYSLICTALCVLLGYPLAYAIAMKGGRWKNLMLVAVIAPFFTSFLVRTFAWKAILADSGELVRLLEAIHLLGADGRLLATPVAVIAGLVYNFLPFMVLPLFTSLDKLDPRLLEASADLAHGPVQTFRRVTLPLTLPGIVAGTLLTFVPATGDYVNAQLLGNTNTTMIGNVIQSRLLVVKDLPVGSALSVMLMVAILVLVLLYLRRTDTDEVV</sequence>
<dbReference type="RefSeq" id="WP_033090745.1">
    <property type="nucleotide sequence ID" value="NZ_AP017900.1"/>
</dbReference>
<evidence type="ECO:0000256" key="2">
    <source>
        <dbReference type="ARBA" id="ARBA00007069"/>
    </source>
</evidence>
<reference evidence="12" key="1">
    <citation type="submission" date="2015-07" db="EMBL/GenBank/DDBJ databases">
        <title>Nocardia seriolae U-1 whole genome shotgun sequence.</title>
        <authorList>
            <person name="Imajoh M."/>
            <person name="Fukumoto Y."/>
            <person name="Sukeda M."/>
            <person name="Yamane J."/>
            <person name="Yamasaki K."/>
            <person name="Shimizu M."/>
            <person name="Ohnishi K."/>
            <person name="Oshima S."/>
        </authorList>
    </citation>
    <scope>NUCLEOTIDE SEQUENCE [LARGE SCALE GENOMIC DNA]</scope>
    <source>
        <strain evidence="12">U-1</strain>
    </source>
</reference>
<evidence type="ECO:0000313" key="10">
    <source>
        <dbReference type="EMBL" id="APA97824.1"/>
    </source>
</evidence>
<dbReference type="Proteomes" id="UP000180166">
    <property type="component" value="Chromosome"/>
</dbReference>
<feature type="transmembrane region" description="Helical" evidence="8">
    <location>
        <begin position="213"/>
        <end position="233"/>
    </location>
</feature>
<feature type="transmembrane region" description="Helical" evidence="8">
    <location>
        <begin position="115"/>
        <end position="138"/>
    </location>
</feature>
<dbReference type="GO" id="GO:0055085">
    <property type="term" value="P:transmembrane transport"/>
    <property type="evidence" value="ECO:0007669"/>
    <property type="project" value="InterPro"/>
</dbReference>
<evidence type="ECO:0000256" key="6">
    <source>
        <dbReference type="ARBA" id="ARBA00022989"/>
    </source>
</evidence>
<dbReference type="Gene3D" id="1.10.3720.10">
    <property type="entry name" value="MetI-like"/>
    <property type="match status" value="1"/>
</dbReference>
<dbReference type="SUPFAM" id="SSF161098">
    <property type="entry name" value="MetI-like"/>
    <property type="match status" value="1"/>
</dbReference>
<dbReference type="OrthoDB" id="9808619at2"/>
<name>A0A0B8NDH5_9NOCA</name>
<evidence type="ECO:0000313" key="11">
    <source>
        <dbReference type="EMBL" id="GAP32356.1"/>
    </source>
</evidence>
<keyword evidence="6 8" id="KW-1133">Transmembrane helix</keyword>
<dbReference type="AlphaFoldDB" id="A0A0B8NDH5"/>
<dbReference type="Pfam" id="PF00528">
    <property type="entry name" value="BPD_transp_1"/>
    <property type="match status" value="1"/>
</dbReference>
<gene>
    <name evidence="10" type="ORF">NS506_03775</name>
    <name evidence="11" type="ORF">NSK11_contig00153-0010</name>
</gene>
<feature type="transmembrane region" description="Helical" evidence="8">
    <location>
        <begin position="267"/>
        <end position="287"/>
    </location>
</feature>
<keyword evidence="7 8" id="KW-0472">Membrane</keyword>
<dbReference type="EMBL" id="CP017839">
    <property type="protein sequence ID" value="APA97824.1"/>
    <property type="molecule type" value="Genomic_DNA"/>
</dbReference>
<proteinExistence type="inferred from homology"/>
<dbReference type="InterPro" id="IPR000515">
    <property type="entry name" value="MetI-like"/>
</dbReference>
<evidence type="ECO:0000259" key="9">
    <source>
        <dbReference type="PROSITE" id="PS50928"/>
    </source>
</evidence>
<protein>
    <submittedName>
        <fullName evidence="11">ABC transporter permease</fullName>
    </submittedName>
    <submittedName>
        <fullName evidence="10">Spermidine/putrescine transport system permease protein PotB</fullName>
    </submittedName>
</protein>
<dbReference type="InterPro" id="IPR035906">
    <property type="entry name" value="MetI-like_sf"/>
</dbReference>
<dbReference type="PROSITE" id="PS50928">
    <property type="entry name" value="ABC_TM1"/>
    <property type="match status" value="1"/>
</dbReference>
<dbReference type="PANTHER" id="PTHR42929:SF1">
    <property type="entry name" value="INNER MEMBRANE ABC TRANSPORTER PERMEASE PROTEIN YDCU-RELATED"/>
    <property type="match status" value="1"/>
</dbReference>
<evidence type="ECO:0000256" key="1">
    <source>
        <dbReference type="ARBA" id="ARBA00004651"/>
    </source>
</evidence>
<organism evidence="11 12">
    <name type="scientific">Nocardia seriolae</name>
    <dbReference type="NCBI Taxonomy" id="37332"/>
    <lineage>
        <taxon>Bacteria</taxon>
        <taxon>Bacillati</taxon>
        <taxon>Actinomycetota</taxon>
        <taxon>Actinomycetes</taxon>
        <taxon>Mycobacteriales</taxon>
        <taxon>Nocardiaceae</taxon>
        <taxon>Nocardia</taxon>
    </lineage>
</organism>
<dbReference type="Proteomes" id="UP000037179">
    <property type="component" value="Unassembled WGS sequence"/>
</dbReference>